<keyword evidence="1" id="KW-1133">Transmembrane helix</keyword>
<dbReference type="Proteomes" id="UP000265520">
    <property type="component" value="Unassembled WGS sequence"/>
</dbReference>
<protein>
    <submittedName>
        <fullName evidence="2">Uncharacterized protein</fullName>
    </submittedName>
</protein>
<keyword evidence="1" id="KW-0472">Membrane</keyword>
<reference evidence="2 3" key="1">
    <citation type="journal article" date="2018" name="Front. Plant Sci.">
        <title>Red Clover (Trifolium pratense) and Zigzag Clover (T. medium) - A Picture of Genomic Similarities and Differences.</title>
        <authorList>
            <person name="Dluhosova J."/>
            <person name="Istvanek J."/>
            <person name="Nedelnik J."/>
            <person name="Repkova J."/>
        </authorList>
    </citation>
    <scope>NUCLEOTIDE SEQUENCE [LARGE SCALE GENOMIC DNA]</scope>
    <source>
        <strain evidence="3">cv. 10/8</strain>
        <tissue evidence="2">Leaf</tissue>
    </source>
</reference>
<evidence type="ECO:0000313" key="2">
    <source>
        <dbReference type="EMBL" id="MCI94365.1"/>
    </source>
</evidence>
<feature type="transmembrane region" description="Helical" evidence="1">
    <location>
        <begin position="28"/>
        <end position="46"/>
    </location>
</feature>
<proteinExistence type="predicted"/>
<evidence type="ECO:0000313" key="3">
    <source>
        <dbReference type="Proteomes" id="UP000265520"/>
    </source>
</evidence>
<evidence type="ECO:0000256" key="1">
    <source>
        <dbReference type="SAM" id="Phobius"/>
    </source>
</evidence>
<name>A0A392W622_9FABA</name>
<comment type="caution">
    <text evidence="2">The sequence shown here is derived from an EMBL/GenBank/DDBJ whole genome shotgun (WGS) entry which is preliminary data.</text>
</comment>
<dbReference type="EMBL" id="LXQA011354160">
    <property type="protein sequence ID" value="MCI94365.1"/>
    <property type="molecule type" value="Genomic_DNA"/>
</dbReference>
<accession>A0A392W622</accession>
<sequence>MLGGVAAICSGVVSEATAVRQTDVVVSRWMMLPCVVGVYQVMFPLLTF</sequence>
<organism evidence="2 3">
    <name type="scientific">Trifolium medium</name>
    <dbReference type="NCBI Taxonomy" id="97028"/>
    <lineage>
        <taxon>Eukaryota</taxon>
        <taxon>Viridiplantae</taxon>
        <taxon>Streptophyta</taxon>
        <taxon>Embryophyta</taxon>
        <taxon>Tracheophyta</taxon>
        <taxon>Spermatophyta</taxon>
        <taxon>Magnoliopsida</taxon>
        <taxon>eudicotyledons</taxon>
        <taxon>Gunneridae</taxon>
        <taxon>Pentapetalae</taxon>
        <taxon>rosids</taxon>
        <taxon>fabids</taxon>
        <taxon>Fabales</taxon>
        <taxon>Fabaceae</taxon>
        <taxon>Papilionoideae</taxon>
        <taxon>50 kb inversion clade</taxon>
        <taxon>NPAAA clade</taxon>
        <taxon>Hologalegina</taxon>
        <taxon>IRL clade</taxon>
        <taxon>Trifolieae</taxon>
        <taxon>Trifolium</taxon>
    </lineage>
</organism>
<keyword evidence="1" id="KW-0812">Transmembrane</keyword>
<dbReference type="AlphaFoldDB" id="A0A392W622"/>
<keyword evidence="3" id="KW-1185">Reference proteome</keyword>